<dbReference type="InterPro" id="IPR001750">
    <property type="entry name" value="ND/Mrp_TM"/>
</dbReference>
<accession>A0A343F040</accession>
<protein>
    <recommendedName>
        <fullName evidence="5 18">NADH-ubiquinone oxidoreductase chain 2</fullName>
        <ecNumber evidence="4 18">7.1.1.2</ecNumber>
    </recommendedName>
</protein>
<keyword evidence="15 18" id="KW-0496">Mitochondrion</keyword>
<keyword evidence="14 18" id="KW-0830">Ubiquinone</keyword>
<evidence type="ECO:0000256" key="17">
    <source>
        <dbReference type="ARBA" id="ARBA00049551"/>
    </source>
</evidence>
<dbReference type="PRINTS" id="PR01436">
    <property type="entry name" value="NADHDHGNASE2"/>
</dbReference>
<keyword evidence="12 18" id="KW-1133">Transmembrane helix</keyword>
<comment type="catalytic activity">
    <reaction evidence="17 18">
        <text>a ubiquinone + NADH + 5 H(+)(in) = a ubiquinol + NAD(+) + 4 H(+)(out)</text>
        <dbReference type="Rhea" id="RHEA:29091"/>
        <dbReference type="Rhea" id="RHEA-COMP:9565"/>
        <dbReference type="Rhea" id="RHEA-COMP:9566"/>
        <dbReference type="ChEBI" id="CHEBI:15378"/>
        <dbReference type="ChEBI" id="CHEBI:16389"/>
        <dbReference type="ChEBI" id="CHEBI:17976"/>
        <dbReference type="ChEBI" id="CHEBI:57540"/>
        <dbReference type="ChEBI" id="CHEBI:57945"/>
        <dbReference type="EC" id="7.1.1.2"/>
    </reaction>
</comment>
<feature type="transmembrane region" description="Helical" evidence="18">
    <location>
        <begin position="28"/>
        <end position="47"/>
    </location>
</feature>
<evidence type="ECO:0000256" key="16">
    <source>
        <dbReference type="ARBA" id="ARBA00023136"/>
    </source>
</evidence>
<evidence type="ECO:0000256" key="14">
    <source>
        <dbReference type="ARBA" id="ARBA00023075"/>
    </source>
</evidence>
<evidence type="ECO:0000256" key="10">
    <source>
        <dbReference type="ARBA" id="ARBA00022967"/>
    </source>
</evidence>
<evidence type="ECO:0000256" key="7">
    <source>
        <dbReference type="ARBA" id="ARBA00022660"/>
    </source>
</evidence>
<proteinExistence type="inferred from homology"/>
<dbReference type="InterPro" id="IPR050175">
    <property type="entry name" value="Complex_I_Subunit_2"/>
</dbReference>
<feature type="transmembrane region" description="Helical" evidence="18">
    <location>
        <begin position="228"/>
        <end position="251"/>
    </location>
</feature>
<sequence>MLNSFLGVLFFMGMLSGVWFSIHSDSWLGVWVGLELNLVCFIPLMIQGDSMSSEPSVKYFLVQACASFLLLFSGASLMNYKEGMKMLILISLLLKLGAAPFYVWYLWVGDSLKWLQFLVLSTVQKIAPLVLLFFSGVNKGGEILIYLSIIMSGLIGGVGGINEVSLRKLLVFSSLNHMGWMMMPLVSENEFWFIYFLFYCLMITMTIWILSLLKLYYLNQMFSVSVSWANKLTLMMTFFSLGGLPPLLGFFPKLVVIESSVGSPMVLNLSFMIMMSVITLFYYLRMGLSVLMLNHLKIKSNLMFFKKFSVTIILLVTLLGAETSTFLFQSFLQ</sequence>
<keyword evidence="16 18" id="KW-0472">Membrane</keyword>
<geneLocation type="mitochondrion" evidence="20"/>
<name>A0A343F040_9CRUS</name>
<dbReference type="GO" id="GO:0006120">
    <property type="term" value="P:mitochondrial electron transport, NADH to ubiquinone"/>
    <property type="evidence" value="ECO:0007669"/>
    <property type="project" value="InterPro"/>
</dbReference>
<keyword evidence="7 18" id="KW-0679">Respiratory chain</keyword>
<evidence type="ECO:0000256" key="11">
    <source>
        <dbReference type="ARBA" id="ARBA00022982"/>
    </source>
</evidence>
<feature type="transmembrane region" description="Helical" evidence="18">
    <location>
        <begin position="5"/>
        <end position="22"/>
    </location>
</feature>
<keyword evidence="9 18" id="KW-0999">Mitochondrion inner membrane</keyword>
<keyword evidence="6" id="KW-0813">Transport</keyword>
<keyword evidence="10 18" id="KW-1278">Translocase</keyword>
<comment type="subcellular location">
    <subcellularLocation>
        <location evidence="2 18">Mitochondrion inner membrane</location>
        <topology evidence="2 18">Multi-pass membrane protein</topology>
    </subcellularLocation>
</comment>
<feature type="transmembrane region" description="Helical" evidence="18">
    <location>
        <begin position="86"/>
        <end position="107"/>
    </location>
</feature>
<evidence type="ECO:0000256" key="5">
    <source>
        <dbReference type="ARBA" id="ARBA00021008"/>
    </source>
</evidence>
<reference evidence="20" key="1">
    <citation type="journal article" date="2017" name="Genetics">
        <title>Untangling Heteroplasmy, Structure, and Evolution of an Atypical Mitochondrial Genome by PacBio Sequencing.</title>
        <authorList>
            <person name="Peccoud J."/>
            <person name="Chebbi M.A."/>
            <person name="Cormier A."/>
            <person name="Moumen B."/>
            <person name="Gilbert C."/>
            <person name="Marcade I."/>
            <person name="Chandler C."/>
            <person name="Cordaux R."/>
        </authorList>
    </citation>
    <scope>NUCLEOTIDE SEQUENCE</scope>
</reference>
<dbReference type="EC" id="7.1.1.2" evidence="4 18"/>
<evidence type="ECO:0000256" key="6">
    <source>
        <dbReference type="ARBA" id="ARBA00022448"/>
    </source>
</evidence>
<feature type="transmembrane region" description="Helical" evidence="18">
    <location>
        <begin position="143"/>
        <end position="162"/>
    </location>
</feature>
<feature type="transmembrane region" description="Helical" evidence="18">
    <location>
        <begin position="59"/>
        <end position="80"/>
    </location>
</feature>
<comment type="function">
    <text evidence="1">Core subunit of the mitochondrial membrane respiratory chain NADH dehydrogenase (Complex I) that is believed to belong to the minimal assembly required for catalysis. Complex I functions in the transfer of electrons from NADH to the respiratory chain. The immediate electron acceptor for the enzyme is believed to be ubiquinone.</text>
</comment>
<evidence type="ECO:0000256" key="8">
    <source>
        <dbReference type="ARBA" id="ARBA00022692"/>
    </source>
</evidence>
<dbReference type="GO" id="GO:0005743">
    <property type="term" value="C:mitochondrial inner membrane"/>
    <property type="evidence" value="ECO:0007669"/>
    <property type="project" value="UniProtKB-SubCell"/>
</dbReference>
<dbReference type="Pfam" id="PF00361">
    <property type="entry name" value="Proton_antipo_M"/>
    <property type="match status" value="1"/>
</dbReference>
<dbReference type="PANTHER" id="PTHR46552">
    <property type="entry name" value="NADH-UBIQUINONE OXIDOREDUCTASE CHAIN 2"/>
    <property type="match status" value="1"/>
</dbReference>
<dbReference type="AlphaFoldDB" id="A0A343F040"/>
<evidence type="ECO:0000256" key="9">
    <source>
        <dbReference type="ARBA" id="ARBA00022792"/>
    </source>
</evidence>
<keyword evidence="11 18" id="KW-0249">Electron transport</keyword>
<feature type="transmembrane region" description="Helical" evidence="18">
    <location>
        <begin position="192"/>
        <end position="216"/>
    </location>
</feature>
<evidence type="ECO:0000313" key="20">
    <source>
        <dbReference type="EMBL" id="ASN74416.1"/>
    </source>
</evidence>
<feature type="transmembrane region" description="Helical" evidence="18">
    <location>
        <begin position="308"/>
        <end position="332"/>
    </location>
</feature>
<dbReference type="GO" id="GO:0008137">
    <property type="term" value="F:NADH dehydrogenase (ubiquinone) activity"/>
    <property type="evidence" value="ECO:0007669"/>
    <property type="project" value="UniProtKB-EC"/>
</dbReference>
<keyword evidence="13 18" id="KW-0520">NAD</keyword>
<evidence type="ECO:0000256" key="4">
    <source>
        <dbReference type="ARBA" id="ARBA00012944"/>
    </source>
</evidence>
<evidence type="ECO:0000256" key="1">
    <source>
        <dbReference type="ARBA" id="ARBA00003257"/>
    </source>
</evidence>
<feature type="transmembrane region" description="Helical" evidence="18">
    <location>
        <begin position="271"/>
        <end position="296"/>
    </location>
</feature>
<organism evidence="20">
    <name type="scientific">Armadillidium nasatum</name>
    <dbReference type="NCBI Taxonomy" id="96803"/>
    <lineage>
        <taxon>Eukaryota</taxon>
        <taxon>Metazoa</taxon>
        <taxon>Ecdysozoa</taxon>
        <taxon>Arthropoda</taxon>
        <taxon>Crustacea</taxon>
        <taxon>Multicrustacea</taxon>
        <taxon>Malacostraca</taxon>
        <taxon>Eumalacostraca</taxon>
        <taxon>Peracarida</taxon>
        <taxon>Isopoda</taxon>
        <taxon>Oniscidea</taxon>
        <taxon>Crinocheta</taxon>
        <taxon>Armadillidiidae</taxon>
        <taxon>Armadillidium</taxon>
    </lineage>
</organism>
<comment type="similarity">
    <text evidence="3 18">Belongs to the complex I subunit 2 family.</text>
</comment>
<evidence type="ECO:0000256" key="12">
    <source>
        <dbReference type="ARBA" id="ARBA00022989"/>
    </source>
</evidence>
<dbReference type="InterPro" id="IPR003917">
    <property type="entry name" value="NADH_UbQ_OxRdtase_chain2"/>
</dbReference>
<gene>
    <name evidence="20" type="primary">nad2</name>
</gene>
<evidence type="ECO:0000259" key="19">
    <source>
        <dbReference type="Pfam" id="PF00361"/>
    </source>
</evidence>
<feature type="domain" description="NADH:quinone oxidoreductase/Mrp antiporter transmembrane" evidence="19">
    <location>
        <begin position="24"/>
        <end position="279"/>
    </location>
</feature>
<evidence type="ECO:0000256" key="13">
    <source>
        <dbReference type="ARBA" id="ARBA00023027"/>
    </source>
</evidence>
<evidence type="ECO:0000256" key="18">
    <source>
        <dbReference type="RuleBase" id="RU003403"/>
    </source>
</evidence>
<keyword evidence="8 18" id="KW-0812">Transmembrane</keyword>
<feature type="transmembrane region" description="Helical" evidence="18">
    <location>
        <begin position="114"/>
        <end position="137"/>
    </location>
</feature>
<dbReference type="PANTHER" id="PTHR46552:SF1">
    <property type="entry name" value="NADH-UBIQUINONE OXIDOREDUCTASE CHAIN 2"/>
    <property type="match status" value="1"/>
</dbReference>
<evidence type="ECO:0000256" key="2">
    <source>
        <dbReference type="ARBA" id="ARBA00004448"/>
    </source>
</evidence>
<evidence type="ECO:0000256" key="15">
    <source>
        <dbReference type="ARBA" id="ARBA00023128"/>
    </source>
</evidence>
<evidence type="ECO:0000256" key="3">
    <source>
        <dbReference type="ARBA" id="ARBA00007012"/>
    </source>
</evidence>
<comment type="function">
    <text evidence="18">Core subunit of the mitochondrial membrane respiratory chain NADH dehydrogenase (Complex I) which catalyzes electron transfer from NADH through the respiratory chain, using ubiquinone as an electron acceptor. Essential for the catalytic activity and assembly of complex I.</text>
</comment>
<dbReference type="EMBL" id="MF187611">
    <property type="protein sequence ID" value="ASN74416.1"/>
    <property type="molecule type" value="Genomic_DNA"/>
</dbReference>